<sequence>MNAFERHGITHLSASSVNLFIAQPALWACSYLIKKRTAVGPAAHRGTAIEAGVEAGLFDPEMPVAECQKVASAKFHSLTRLSADARIEKERETIEPSVAVALAELRQYGVPEKSADGRQHKLEITIPGVPVPIWGYLDFNWPQHGIIVDLKTTARIPSEISDAHARQGALYLNHGSNLQMRFAYVSAKKIAVYVLDDAARHQAEFVQAAQAIERLLSLSDDSEALTRCFAPDLSSFYWGDASARRLAHEIWGASPDSAPLALQAAS</sequence>
<dbReference type="AlphaFoldDB" id="A0A7W7K6U3"/>
<protein>
    <recommendedName>
        <fullName evidence="1">PD-(D/E)XK endonuclease-like domain-containing protein</fullName>
    </recommendedName>
</protein>
<dbReference type="Gene3D" id="3.90.320.10">
    <property type="match status" value="1"/>
</dbReference>
<name>A0A7W7K6U3_9SPHN</name>
<comment type="caution">
    <text evidence="2">The sequence shown here is derived from an EMBL/GenBank/DDBJ whole genome shotgun (WGS) entry which is preliminary data.</text>
</comment>
<dbReference type="InterPro" id="IPR038726">
    <property type="entry name" value="PDDEXK_AddAB-type"/>
</dbReference>
<organism evidence="2 3">
    <name type="scientific">Novosphingobium chloroacetimidivorans</name>
    <dbReference type="NCBI Taxonomy" id="1428314"/>
    <lineage>
        <taxon>Bacteria</taxon>
        <taxon>Pseudomonadati</taxon>
        <taxon>Pseudomonadota</taxon>
        <taxon>Alphaproteobacteria</taxon>
        <taxon>Sphingomonadales</taxon>
        <taxon>Sphingomonadaceae</taxon>
        <taxon>Novosphingobium</taxon>
    </lineage>
</organism>
<dbReference type="RefSeq" id="WP_184242037.1">
    <property type="nucleotide sequence ID" value="NZ_JACHLR010000001.1"/>
</dbReference>
<gene>
    <name evidence="2" type="ORF">HNO88_000292</name>
</gene>
<evidence type="ECO:0000259" key="1">
    <source>
        <dbReference type="Pfam" id="PF12705"/>
    </source>
</evidence>
<dbReference type="Proteomes" id="UP000555448">
    <property type="component" value="Unassembled WGS sequence"/>
</dbReference>
<evidence type="ECO:0000313" key="2">
    <source>
        <dbReference type="EMBL" id="MBB4856995.1"/>
    </source>
</evidence>
<dbReference type="Pfam" id="PF12705">
    <property type="entry name" value="PDDEXK_1"/>
    <property type="match status" value="1"/>
</dbReference>
<keyword evidence="3" id="KW-1185">Reference proteome</keyword>
<evidence type="ECO:0000313" key="3">
    <source>
        <dbReference type="Proteomes" id="UP000555448"/>
    </source>
</evidence>
<reference evidence="2 3" key="1">
    <citation type="submission" date="2020-08" db="EMBL/GenBank/DDBJ databases">
        <title>Functional genomics of gut bacteria from endangered species of beetles.</title>
        <authorList>
            <person name="Carlos-Shanley C."/>
        </authorList>
    </citation>
    <scope>NUCLEOTIDE SEQUENCE [LARGE SCALE GENOMIC DNA]</scope>
    <source>
        <strain evidence="2 3">S00245</strain>
    </source>
</reference>
<dbReference type="EMBL" id="JACHLR010000001">
    <property type="protein sequence ID" value="MBB4856995.1"/>
    <property type="molecule type" value="Genomic_DNA"/>
</dbReference>
<proteinExistence type="predicted"/>
<dbReference type="InterPro" id="IPR011604">
    <property type="entry name" value="PDDEXK-like_dom_sf"/>
</dbReference>
<feature type="domain" description="PD-(D/E)XK endonuclease-like" evidence="1">
    <location>
        <begin position="11"/>
        <end position="208"/>
    </location>
</feature>
<accession>A0A7W7K6U3</accession>